<evidence type="ECO:0000313" key="5">
    <source>
        <dbReference type="Proteomes" id="UP000317893"/>
    </source>
</evidence>
<keyword evidence="2" id="KW-0472">Membrane</keyword>
<feature type="transmembrane region" description="Helical" evidence="2">
    <location>
        <begin position="109"/>
        <end position="133"/>
    </location>
</feature>
<sequence length="183" mass="18279">MSYGTPPPSGNDPTENDPTAPGGYGSNPPPPPSYGSQDQPSYGAPQQPSYGSDRPADAPSYGQTPPPPAPGSYGAAPTYGQPSPYGQTPPPPYGGANPYGVPAANNTKAIVSLVLGIVGILLCGLLGPVALILGRQAKSEIAVSNGAQKGAGMAQAGFILGIVATVFLVIQIIYVASVYSGRG</sequence>
<dbReference type="RefSeq" id="WP_211356066.1">
    <property type="nucleotide sequence ID" value="NZ_BAAAPR010000001.1"/>
</dbReference>
<comment type="caution">
    <text evidence="4">The sequence shown here is derived from an EMBL/GenBank/DDBJ whole genome shotgun (WGS) entry which is preliminary data.</text>
</comment>
<dbReference type="EMBL" id="VFMN01000001">
    <property type="protein sequence ID" value="TQJ10069.1"/>
    <property type="molecule type" value="Genomic_DNA"/>
</dbReference>
<reference evidence="4 5" key="1">
    <citation type="submission" date="2019-06" db="EMBL/GenBank/DDBJ databases">
        <title>Sequencing the genomes of 1000 actinobacteria strains.</title>
        <authorList>
            <person name="Klenk H.-P."/>
        </authorList>
    </citation>
    <scope>NUCLEOTIDE SEQUENCE [LARGE SCALE GENOMIC DNA]</scope>
    <source>
        <strain evidence="4 5">DSM 18607</strain>
    </source>
</reference>
<name>A0A542E449_9MICO</name>
<gene>
    <name evidence="4" type="ORF">FB458_3187</name>
</gene>
<feature type="domain" description="DUF4190" evidence="3">
    <location>
        <begin position="109"/>
        <end position="170"/>
    </location>
</feature>
<organism evidence="4 5">
    <name type="scientific">Lapillicoccus jejuensis</name>
    <dbReference type="NCBI Taxonomy" id="402171"/>
    <lineage>
        <taxon>Bacteria</taxon>
        <taxon>Bacillati</taxon>
        <taxon>Actinomycetota</taxon>
        <taxon>Actinomycetes</taxon>
        <taxon>Micrococcales</taxon>
        <taxon>Intrasporangiaceae</taxon>
        <taxon>Lapillicoccus</taxon>
    </lineage>
</organism>
<feature type="region of interest" description="Disordered" evidence="1">
    <location>
        <begin position="1"/>
        <end position="93"/>
    </location>
</feature>
<feature type="transmembrane region" description="Helical" evidence="2">
    <location>
        <begin position="154"/>
        <end position="176"/>
    </location>
</feature>
<proteinExistence type="predicted"/>
<evidence type="ECO:0000256" key="1">
    <source>
        <dbReference type="SAM" id="MobiDB-lite"/>
    </source>
</evidence>
<evidence type="ECO:0000259" key="3">
    <source>
        <dbReference type="Pfam" id="PF13828"/>
    </source>
</evidence>
<keyword evidence="2" id="KW-1133">Transmembrane helix</keyword>
<dbReference type="Pfam" id="PF13828">
    <property type="entry name" value="DUF4190"/>
    <property type="match status" value="1"/>
</dbReference>
<dbReference type="InterPro" id="IPR025241">
    <property type="entry name" value="DUF4190"/>
</dbReference>
<keyword evidence="5" id="KW-1185">Reference proteome</keyword>
<feature type="compositionally biased region" description="Low complexity" evidence="1">
    <location>
        <begin position="71"/>
        <end position="86"/>
    </location>
</feature>
<evidence type="ECO:0000313" key="4">
    <source>
        <dbReference type="EMBL" id="TQJ10069.1"/>
    </source>
</evidence>
<accession>A0A542E449</accession>
<feature type="compositionally biased region" description="Pro residues" evidence="1">
    <location>
        <begin position="1"/>
        <end position="10"/>
    </location>
</feature>
<dbReference type="AlphaFoldDB" id="A0A542E449"/>
<evidence type="ECO:0000256" key="2">
    <source>
        <dbReference type="SAM" id="Phobius"/>
    </source>
</evidence>
<protein>
    <submittedName>
        <fullName evidence="4">Uncharacterized protein DUF4190</fullName>
    </submittedName>
</protein>
<dbReference type="Proteomes" id="UP000317893">
    <property type="component" value="Unassembled WGS sequence"/>
</dbReference>
<keyword evidence="2" id="KW-0812">Transmembrane</keyword>